<gene>
    <name evidence="6" type="ORF">AJ85_10205</name>
</gene>
<dbReference type="RefSeq" id="WP_003322559.1">
    <property type="nucleotide sequence ID" value="NZ_JALP01000138.1"/>
</dbReference>
<evidence type="ECO:0000256" key="1">
    <source>
        <dbReference type="ARBA" id="ARBA00022723"/>
    </source>
</evidence>
<feature type="binding site" evidence="4">
    <location>
        <begin position="115"/>
        <end position="118"/>
    </location>
    <ligand>
        <name>NAD(+)</name>
        <dbReference type="ChEBI" id="CHEBI:57540"/>
    </ligand>
</feature>
<keyword evidence="2" id="KW-0560">Oxidoreductase</keyword>
<accession>A0A4S4JZ27</accession>
<evidence type="ECO:0000313" key="7">
    <source>
        <dbReference type="Proteomes" id="UP000297014"/>
    </source>
</evidence>
<name>A0A4S4JZ27_ALKAL</name>
<sequence length="364" mass="40014">METIQVQGAPNFYQCHQGVLQSLPEKIKKHGTTKALILHGEQSWNAAKSFLPLWPIPVTHLSHHKKCTHEETKRISEVIFEENINLIIAVGGGTCCDLAKAAGYTTNTDVILIPTLASNCAAWTPLSVFYDQAGNFVEYKVFPKSTYMVLVEPTIILNSPKDYLRAGIGDTLAKWYEADVLIRPLPEKSIPIQIAHYAAKLCKDQLITDGAAALLALENNQLTDAFVRVVETIILAGGMVGSYGDQYGRIAAAHSIHNGLTKVTETASTLHGDKVAYGILVQLVLEKRFDEITKLLPFYKSLSLPISLDELNIQKERLEEATQITATASTQAGESIHLIGEIHSSDVVEAMIELDQFVTQYSTI</sequence>
<dbReference type="Gene3D" id="1.20.1090.10">
    <property type="entry name" value="Dehydroquinate synthase-like - alpha domain"/>
    <property type="match status" value="1"/>
</dbReference>
<dbReference type="InterPro" id="IPR016205">
    <property type="entry name" value="Glycerol_DH"/>
</dbReference>
<dbReference type="GO" id="GO:0046872">
    <property type="term" value="F:metal ion binding"/>
    <property type="evidence" value="ECO:0007669"/>
    <property type="project" value="UniProtKB-KW"/>
</dbReference>
<dbReference type="EMBL" id="JALP01000138">
    <property type="protein sequence ID" value="THG90538.1"/>
    <property type="molecule type" value="Genomic_DNA"/>
</dbReference>
<evidence type="ECO:0000313" key="6">
    <source>
        <dbReference type="EMBL" id="THG90538.1"/>
    </source>
</evidence>
<dbReference type="AlphaFoldDB" id="A0A4S4JZ27"/>
<feature type="binding site" evidence="3">
    <location>
        <position position="254"/>
    </location>
    <ligand>
        <name>glycerol</name>
        <dbReference type="ChEBI" id="CHEBI:17754"/>
    </ligand>
</feature>
<proteinExistence type="predicted"/>
<dbReference type="Proteomes" id="UP000297014">
    <property type="component" value="Unassembled WGS sequence"/>
</dbReference>
<comment type="cofactor">
    <cofactor evidence="3">
        <name>Zn(2+)</name>
        <dbReference type="ChEBI" id="CHEBI:29105"/>
    </cofactor>
    <text evidence="3">Binds 1 zinc ion per subunit.</text>
</comment>
<keyword evidence="4" id="KW-0520">NAD</keyword>
<comment type="caution">
    <text evidence="6">The sequence shown here is derived from an EMBL/GenBank/DDBJ whole genome shotgun (WGS) entry which is preliminary data.</text>
</comment>
<feature type="binding site" evidence="4">
    <location>
        <position position="130"/>
    </location>
    <ligand>
        <name>NAD(+)</name>
        <dbReference type="ChEBI" id="CHEBI:57540"/>
    </ligand>
</feature>
<feature type="domain" description="Alcohol dehydrogenase iron-type/glycerol dehydrogenase GldA" evidence="5">
    <location>
        <begin position="10"/>
        <end position="143"/>
    </location>
</feature>
<feature type="binding site" evidence="4">
    <location>
        <position position="126"/>
    </location>
    <ligand>
        <name>NAD(+)</name>
        <dbReference type="ChEBI" id="CHEBI:57540"/>
    </ligand>
</feature>
<dbReference type="InterPro" id="IPR001670">
    <property type="entry name" value="ADH_Fe/GldA"/>
</dbReference>
<dbReference type="CDD" id="cd08172">
    <property type="entry name" value="GlyDH-like"/>
    <property type="match status" value="1"/>
</dbReference>
<protein>
    <submittedName>
        <fullName evidence="6">Glycerol dehydrogenase</fullName>
    </submittedName>
</protein>
<evidence type="ECO:0000259" key="5">
    <source>
        <dbReference type="Pfam" id="PF00465"/>
    </source>
</evidence>
<evidence type="ECO:0000256" key="2">
    <source>
        <dbReference type="ARBA" id="ARBA00023002"/>
    </source>
</evidence>
<dbReference type="PIRSF" id="PIRSF000112">
    <property type="entry name" value="Glycerol_dehydrogenase"/>
    <property type="match status" value="1"/>
</dbReference>
<feature type="binding site" evidence="3">
    <location>
        <position position="170"/>
    </location>
    <ligand>
        <name>glycerol</name>
        <dbReference type="ChEBI" id="CHEBI:17754"/>
    </ligand>
</feature>
<reference evidence="6 7" key="1">
    <citation type="submission" date="2014-01" db="EMBL/GenBank/DDBJ databases">
        <title>Draft genome sequencing of Bacillus alcalophilus CGMCC 1.3604.</title>
        <authorList>
            <person name="Yang J."/>
            <person name="Diao L."/>
            <person name="Yang S."/>
        </authorList>
    </citation>
    <scope>NUCLEOTIDE SEQUENCE [LARGE SCALE GENOMIC DNA]</scope>
    <source>
        <strain evidence="6 7">CGMCC 1.3604</strain>
    </source>
</reference>
<dbReference type="Pfam" id="PF00465">
    <property type="entry name" value="Fe-ADH"/>
    <property type="match status" value="1"/>
</dbReference>
<keyword evidence="1 3" id="KW-0479">Metal-binding</keyword>
<organism evidence="6 7">
    <name type="scientific">Alkalihalobacillus alcalophilus ATCC 27647 = CGMCC 1.3604</name>
    <dbReference type="NCBI Taxonomy" id="1218173"/>
    <lineage>
        <taxon>Bacteria</taxon>
        <taxon>Bacillati</taxon>
        <taxon>Bacillota</taxon>
        <taxon>Bacilli</taxon>
        <taxon>Bacillales</taxon>
        <taxon>Bacillaceae</taxon>
        <taxon>Alkalihalobacillus</taxon>
    </lineage>
</organism>
<dbReference type="Gene3D" id="3.40.50.1970">
    <property type="match status" value="1"/>
</dbReference>
<feature type="binding site" evidence="4">
    <location>
        <position position="124"/>
    </location>
    <ligand>
        <name>NAD(+)</name>
        <dbReference type="ChEBI" id="CHEBI:57540"/>
    </ligand>
</feature>
<feature type="binding site" evidence="4">
    <location>
        <begin position="93"/>
        <end position="97"/>
    </location>
    <ligand>
        <name>NAD(+)</name>
        <dbReference type="ChEBI" id="CHEBI:57540"/>
    </ligand>
</feature>
<dbReference type="PANTHER" id="PTHR43616">
    <property type="entry name" value="GLYCEROL DEHYDROGENASE"/>
    <property type="match status" value="1"/>
</dbReference>
<evidence type="ECO:0000256" key="3">
    <source>
        <dbReference type="PIRSR" id="PIRSR000112-1"/>
    </source>
</evidence>
<keyword evidence="3" id="KW-0862">Zinc</keyword>
<evidence type="ECO:0000256" key="4">
    <source>
        <dbReference type="PIRSR" id="PIRSR000112-3"/>
    </source>
</evidence>
<dbReference type="OrthoDB" id="5198708at2"/>
<dbReference type="GO" id="GO:0016614">
    <property type="term" value="F:oxidoreductase activity, acting on CH-OH group of donors"/>
    <property type="evidence" value="ECO:0007669"/>
    <property type="project" value="InterPro"/>
</dbReference>
<dbReference type="PANTHER" id="PTHR43616:SF3">
    <property type="entry name" value="HYDROXYCARBOXYLATE DEHYDROGENASE A"/>
    <property type="match status" value="1"/>
</dbReference>
<feature type="binding site" evidence="3">
    <location>
        <position position="271"/>
    </location>
    <ligand>
        <name>glycerol</name>
        <dbReference type="ChEBI" id="CHEBI:17754"/>
    </ligand>
</feature>
<dbReference type="SUPFAM" id="SSF56796">
    <property type="entry name" value="Dehydroquinate synthase-like"/>
    <property type="match status" value="1"/>
</dbReference>